<evidence type="ECO:0000256" key="2">
    <source>
        <dbReference type="ARBA" id="ARBA00022857"/>
    </source>
</evidence>
<organism evidence="4 5">
    <name type="scientific">Aspergillus nanangensis</name>
    <dbReference type="NCBI Taxonomy" id="2582783"/>
    <lineage>
        <taxon>Eukaryota</taxon>
        <taxon>Fungi</taxon>
        <taxon>Dikarya</taxon>
        <taxon>Ascomycota</taxon>
        <taxon>Pezizomycotina</taxon>
        <taxon>Eurotiomycetes</taxon>
        <taxon>Eurotiomycetidae</taxon>
        <taxon>Eurotiales</taxon>
        <taxon>Aspergillaceae</taxon>
        <taxon>Aspergillus</taxon>
        <taxon>Aspergillus subgen. Circumdati</taxon>
    </lineage>
</organism>
<dbReference type="Pfam" id="PF13561">
    <property type="entry name" value="adh_short_C2"/>
    <property type="match status" value="1"/>
</dbReference>
<dbReference type="InterPro" id="IPR002347">
    <property type="entry name" value="SDR_fam"/>
</dbReference>
<dbReference type="InterPro" id="IPR036291">
    <property type="entry name" value="NAD(P)-bd_dom_sf"/>
</dbReference>
<name>A0AAD4GQ21_ASPNN</name>
<keyword evidence="2" id="KW-0521">NADP</keyword>
<dbReference type="Proteomes" id="UP001194746">
    <property type="component" value="Unassembled WGS sequence"/>
</dbReference>
<dbReference type="PANTHER" id="PTHR24321">
    <property type="entry name" value="DEHYDROGENASES, SHORT CHAIN"/>
    <property type="match status" value="1"/>
</dbReference>
<keyword evidence="3" id="KW-0560">Oxidoreductase</keyword>
<reference evidence="4" key="2">
    <citation type="submission" date="2020-02" db="EMBL/GenBank/DDBJ databases">
        <authorList>
            <person name="Gilchrist C.L.M."/>
            <person name="Chooi Y.-H."/>
        </authorList>
    </citation>
    <scope>NUCLEOTIDE SEQUENCE</scope>
    <source>
        <strain evidence="4">MST-FP2251</strain>
    </source>
</reference>
<evidence type="ECO:0000313" key="5">
    <source>
        <dbReference type="Proteomes" id="UP001194746"/>
    </source>
</evidence>
<accession>A0AAD4GQ21</accession>
<keyword evidence="5" id="KW-1185">Reference proteome</keyword>
<dbReference type="PRINTS" id="PR00080">
    <property type="entry name" value="SDRFAMILY"/>
</dbReference>
<comment type="similarity">
    <text evidence="1">Belongs to the short-chain dehydrogenases/reductases (SDR) family.</text>
</comment>
<comment type="caution">
    <text evidence="4">The sequence shown here is derived from an EMBL/GenBank/DDBJ whole genome shotgun (WGS) entry which is preliminary data.</text>
</comment>
<dbReference type="EMBL" id="VCAU01000088">
    <property type="protein sequence ID" value="KAF9885854.1"/>
    <property type="molecule type" value="Genomic_DNA"/>
</dbReference>
<sequence>MPVGRLDGKVAVITGGGGGIGSATAQLFCREGAKVAIIDRDTSIFDPIIESIKKNTPGAEVIGFSADLGKESEAQRVIERVLAAFDGRIDILVNNVAIRNYDPLSETSWSTWEPVVQINMLSFVSMVRAALPALRRSGKASVINVSSVNGVYGRKGMGAYDSMKAAVLAFTRTLAFEENDHGIRVNSICPGYTRTVFHKNRLGEEGVDAIVPPCVMRRWAEPKELAYPMLWLASDEASYVTATTLMVDGGFPV</sequence>
<proteinExistence type="inferred from homology"/>
<evidence type="ECO:0000256" key="1">
    <source>
        <dbReference type="ARBA" id="ARBA00006484"/>
    </source>
</evidence>
<dbReference type="GO" id="GO:0016491">
    <property type="term" value="F:oxidoreductase activity"/>
    <property type="evidence" value="ECO:0007669"/>
    <property type="project" value="UniProtKB-KW"/>
</dbReference>
<dbReference type="CDD" id="cd05233">
    <property type="entry name" value="SDR_c"/>
    <property type="match status" value="1"/>
</dbReference>
<dbReference type="PANTHER" id="PTHR24321:SF8">
    <property type="entry name" value="ESTRADIOL 17-BETA-DEHYDROGENASE 8-RELATED"/>
    <property type="match status" value="1"/>
</dbReference>
<evidence type="ECO:0008006" key="6">
    <source>
        <dbReference type="Google" id="ProtNLM"/>
    </source>
</evidence>
<dbReference type="AlphaFoldDB" id="A0AAD4GQ21"/>
<dbReference type="PRINTS" id="PR00081">
    <property type="entry name" value="GDHRDH"/>
</dbReference>
<dbReference type="SUPFAM" id="SSF51735">
    <property type="entry name" value="NAD(P)-binding Rossmann-fold domains"/>
    <property type="match status" value="1"/>
</dbReference>
<evidence type="ECO:0000256" key="3">
    <source>
        <dbReference type="ARBA" id="ARBA00023002"/>
    </source>
</evidence>
<dbReference type="FunFam" id="3.40.50.720:FF:000084">
    <property type="entry name" value="Short-chain dehydrogenase reductase"/>
    <property type="match status" value="1"/>
</dbReference>
<dbReference type="Gene3D" id="3.40.50.720">
    <property type="entry name" value="NAD(P)-binding Rossmann-like Domain"/>
    <property type="match status" value="1"/>
</dbReference>
<gene>
    <name evidence="4" type="ORF">FE257_012326</name>
</gene>
<reference evidence="4" key="1">
    <citation type="journal article" date="2019" name="Beilstein J. Org. Chem.">
        <title>Nanangenines: drimane sesquiterpenoids as the dominant metabolite cohort of a novel Australian fungus, Aspergillus nanangensis.</title>
        <authorList>
            <person name="Lacey H.J."/>
            <person name="Gilchrist C.L.M."/>
            <person name="Crombie A."/>
            <person name="Kalaitzis J.A."/>
            <person name="Vuong D."/>
            <person name="Rutledge P.J."/>
            <person name="Turner P."/>
            <person name="Pitt J.I."/>
            <person name="Lacey E."/>
            <person name="Chooi Y.H."/>
            <person name="Piggott A.M."/>
        </authorList>
    </citation>
    <scope>NUCLEOTIDE SEQUENCE</scope>
    <source>
        <strain evidence="4">MST-FP2251</strain>
    </source>
</reference>
<protein>
    <recommendedName>
        <fullName evidence="6">SDR family oxidoreductase</fullName>
    </recommendedName>
</protein>
<evidence type="ECO:0000313" key="4">
    <source>
        <dbReference type="EMBL" id="KAF9885854.1"/>
    </source>
</evidence>